<evidence type="ECO:0000259" key="1">
    <source>
        <dbReference type="Pfam" id="PF12802"/>
    </source>
</evidence>
<dbReference type="Pfam" id="PF12802">
    <property type="entry name" value="MarR_2"/>
    <property type="match status" value="1"/>
</dbReference>
<protein>
    <submittedName>
        <fullName evidence="2">Winged helix-turn-helix transcriptional regulator</fullName>
    </submittedName>
</protein>
<organism evidence="2 3">
    <name type="scientific">Actinospica acidithermotolerans</name>
    <dbReference type="NCBI Taxonomy" id="2828514"/>
    <lineage>
        <taxon>Bacteria</taxon>
        <taxon>Bacillati</taxon>
        <taxon>Actinomycetota</taxon>
        <taxon>Actinomycetes</taxon>
        <taxon>Catenulisporales</taxon>
        <taxon>Actinospicaceae</taxon>
        <taxon>Actinospica</taxon>
    </lineage>
</organism>
<proteinExistence type="predicted"/>
<sequence>MRSTTADGSWTLLTGHGHVLVAIARNPEARVRDIGDDAGLTERTTAAIIADLEAAGYLSRERVGRRTRYQLHLDVPFRHQGQEGHLVGPFLELLAGQPTAAGGRTQDSPDS</sequence>
<reference evidence="2" key="1">
    <citation type="submission" date="2021-04" db="EMBL/GenBank/DDBJ databases">
        <title>Genome based classification of Actinospica acidithermotolerans sp. nov., an actinobacterium isolated from an Indonesian hot spring.</title>
        <authorList>
            <person name="Kusuma A.B."/>
            <person name="Putra K.E."/>
            <person name="Nafisah S."/>
            <person name="Loh J."/>
            <person name="Nouioui I."/>
            <person name="Goodfellow M."/>
        </authorList>
    </citation>
    <scope>NUCLEOTIDE SEQUENCE</scope>
    <source>
        <strain evidence="2">MGRD01-02</strain>
    </source>
</reference>
<comment type="caution">
    <text evidence="2">The sequence shown here is derived from an EMBL/GenBank/DDBJ whole genome shotgun (WGS) entry which is preliminary data.</text>
</comment>
<gene>
    <name evidence="2" type="ORF">KDK95_08605</name>
</gene>
<keyword evidence="3" id="KW-1185">Reference proteome</keyword>
<dbReference type="SUPFAM" id="SSF46785">
    <property type="entry name" value="Winged helix' DNA-binding domain"/>
    <property type="match status" value="1"/>
</dbReference>
<dbReference type="Proteomes" id="UP000676325">
    <property type="component" value="Unassembled WGS sequence"/>
</dbReference>
<accession>A0A941EC81</accession>
<dbReference type="RefSeq" id="WP_212517508.1">
    <property type="nucleotide sequence ID" value="NZ_JAGSOH010000016.1"/>
</dbReference>
<dbReference type="Gene3D" id="1.10.10.10">
    <property type="entry name" value="Winged helix-like DNA-binding domain superfamily/Winged helix DNA-binding domain"/>
    <property type="match status" value="1"/>
</dbReference>
<dbReference type="GO" id="GO:0003700">
    <property type="term" value="F:DNA-binding transcription factor activity"/>
    <property type="evidence" value="ECO:0007669"/>
    <property type="project" value="InterPro"/>
</dbReference>
<dbReference type="InterPro" id="IPR036390">
    <property type="entry name" value="WH_DNA-bd_sf"/>
</dbReference>
<feature type="domain" description="HTH marR-type" evidence="1">
    <location>
        <begin position="16"/>
        <end position="65"/>
    </location>
</feature>
<dbReference type="InterPro" id="IPR036388">
    <property type="entry name" value="WH-like_DNA-bd_sf"/>
</dbReference>
<evidence type="ECO:0000313" key="3">
    <source>
        <dbReference type="Proteomes" id="UP000676325"/>
    </source>
</evidence>
<dbReference type="EMBL" id="JAGSOH010000016">
    <property type="protein sequence ID" value="MBR7826359.1"/>
    <property type="molecule type" value="Genomic_DNA"/>
</dbReference>
<name>A0A941EC81_9ACTN</name>
<dbReference type="AlphaFoldDB" id="A0A941EC81"/>
<evidence type="ECO:0000313" key="2">
    <source>
        <dbReference type="EMBL" id="MBR7826359.1"/>
    </source>
</evidence>
<dbReference type="InterPro" id="IPR000835">
    <property type="entry name" value="HTH_MarR-typ"/>
</dbReference>